<name>A0A158EHM4_9BURK</name>
<dbReference type="OrthoDB" id="9146493at2"/>
<protein>
    <submittedName>
        <fullName evidence="5">AraC family transcriptional regulator</fullName>
    </submittedName>
</protein>
<dbReference type="InterPro" id="IPR011990">
    <property type="entry name" value="TPR-like_helical_dom_sf"/>
</dbReference>
<dbReference type="PROSITE" id="PS01124">
    <property type="entry name" value="HTH_ARAC_FAMILY_2"/>
    <property type="match status" value="1"/>
</dbReference>
<feature type="domain" description="HTH araC/xylS-type" evidence="4">
    <location>
        <begin position="382"/>
        <end position="433"/>
    </location>
</feature>
<organism evidence="5 6">
    <name type="scientific">Caballeronia calidae</name>
    <dbReference type="NCBI Taxonomy" id="1777139"/>
    <lineage>
        <taxon>Bacteria</taxon>
        <taxon>Pseudomonadati</taxon>
        <taxon>Pseudomonadota</taxon>
        <taxon>Betaproteobacteria</taxon>
        <taxon>Burkholderiales</taxon>
        <taxon>Burkholderiaceae</taxon>
        <taxon>Caballeronia</taxon>
    </lineage>
</organism>
<dbReference type="GO" id="GO:0003700">
    <property type="term" value="F:DNA-binding transcription factor activity"/>
    <property type="evidence" value="ECO:0007669"/>
    <property type="project" value="InterPro"/>
</dbReference>
<dbReference type="Gene3D" id="1.10.10.60">
    <property type="entry name" value="Homeodomain-like"/>
    <property type="match status" value="1"/>
</dbReference>
<evidence type="ECO:0000256" key="3">
    <source>
        <dbReference type="ARBA" id="ARBA00023163"/>
    </source>
</evidence>
<dbReference type="InterPro" id="IPR018060">
    <property type="entry name" value="HTH_AraC"/>
</dbReference>
<dbReference type="PANTHER" id="PTHR46796">
    <property type="entry name" value="HTH-TYPE TRANSCRIPTIONAL ACTIVATOR RHAS-RELATED"/>
    <property type="match status" value="1"/>
</dbReference>
<accession>A0A158EHM4</accession>
<keyword evidence="3" id="KW-0804">Transcription</keyword>
<dbReference type="SUPFAM" id="SSF48452">
    <property type="entry name" value="TPR-like"/>
    <property type="match status" value="1"/>
</dbReference>
<dbReference type="PANTHER" id="PTHR46796:SF12">
    <property type="entry name" value="HTH-TYPE DNA-BINDING TRANSCRIPTIONAL ACTIVATOR EUTR"/>
    <property type="match status" value="1"/>
</dbReference>
<gene>
    <name evidence="5" type="ORF">AWB78_07990</name>
</gene>
<reference evidence="5" key="1">
    <citation type="submission" date="2016-01" db="EMBL/GenBank/DDBJ databases">
        <authorList>
            <person name="Peeters C."/>
        </authorList>
    </citation>
    <scope>NUCLEOTIDE SEQUENCE</scope>
    <source>
        <strain evidence="5">LMG 29321</strain>
    </source>
</reference>
<evidence type="ECO:0000256" key="2">
    <source>
        <dbReference type="ARBA" id="ARBA00023125"/>
    </source>
</evidence>
<dbReference type="InterPro" id="IPR050204">
    <property type="entry name" value="AraC_XylS_family_regulators"/>
</dbReference>
<dbReference type="EMBL" id="FCOX02000109">
    <property type="protein sequence ID" value="SAL06293.1"/>
    <property type="molecule type" value="Genomic_DNA"/>
</dbReference>
<dbReference type="Proteomes" id="UP000071859">
    <property type="component" value="Unassembled WGS sequence"/>
</dbReference>
<proteinExistence type="predicted"/>
<dbReference type="SUPFAM" id="SSF46689">
    <property type="entry name" value="Homeodomain-like"/>
    <property type="match status" value="1"/>
</dbReference>
<evidence type="ECO:0000256" key="1">
    <source>
        <dbReference type="ARBA" id="ARBA00023015"/>
    </source>
</evidence>
<dbReference type="InterPro" id="IPR009057">
    <property type="entry name" value="Homeodomain-like_sf"/>
</dbReference>
<keyword evidence="6" id="KW-1185">Reference proteome</keyword>
<dbReference type="RefSeq" id="WP_157697791.1">
    <property type="nucleotide sequence ID" value="NZ_FCOX02000109.1"/>
</dbReference>
<keyword evidence="1" id="KW-0805">Transcription regulation</keyword>
<dbReference type="AlphaFoldDB" id="A0A158EHM4"/>
<keyword evidence="2" id="KW-0238">DNA-binding</keyword>
<sequence length="443" mass="49718">MLAALYFPIIAGLASPRVAPEELKGIISGNIENAIARMGRRMHTNIASRNPETNNWQLYADLLLASGKEEDAEAAYQFVQRGVRSTRTGARVRLCRNAAWRALFRHRFGLALMSFSRVIEDGEADSVARLEARVGAALALSSVGQPEEAIKLCEASLSALVDIDCHEKRVWHDVIATIAQDIRVQYRLRTLLGMQNRVHGNTETYRVDRFKSALLKVRVLNGSSADLLAWRADYLCALDDLANGERSSLACMRQHLEWSIRSGLSYYPRLVRIECAMAALAANMDAIAEQFVVPLEVLLHPRATIQGSGERNLLELLFCFARIRQLQDKSKDALHYYTAYSALAIDILRSDNRAVFAFLGRVNHTGAAPLDDLSLRLPPKYRRAYRYMLENLDRARLSVGEVAAEAGVTERALQVAFKAHLGLTPGELIRRTREDNRKEREFI</sequence>
<evidence type="ECO:0000313" key="6">
    <source>
        <dbReference type="Proteomes" id="UP000071859"/>
    </source>
</evidence>
<dbReference type="GO" id="GO:0043565">
    <property type="term" value="F:sequence-specific DNA binding"/>
    <property type="evidence" value="ECO:0007669"/>
    <property type="project" value="InterPro"/>
</dbReference>
<evidence type="ECO:0000259" key="4">
    <source>
        <dbReference type="PROSITE" id="PS01124"/>
    </source>
</evidence>
<evidence type="ECO:0000313" key="5">
    <source>
        <dbReference type="EMBL" id="SAL06293.1"/>
    </source>
</evidence>
<comment type="caution">
    <text evidence="5">The sequence shown here is derived from an EMBL/GenBank/DDBJ whole genome shotgun (WGS) entry which is preliminary data.</text>
</comment>